<dbReference type="GO" id="GO:0008270">
    <property type="term" value="F:zinc ion binding"/>
    <property type="evidence" value="ECO:0007669"/>
    <property type="project" value="UniProtKB-KW"/>
</dbReference>
<dbReference type="InterPro" id="IPR002939">
    <property type="entry name" value="DnaJ_C"/>
</dbReference>
<dbReference type="HAMAP" id="MF_01152">
    <property type="entry name" value="DnaJ"/>
    <property type="match status" value="1"/>
</dbReference>
<evidence type="ECO:0000256" key="5">
    <source>
        <dbReference type="ARBA" id="ARBA00023186"/>
    </source>
</evidence>
<keyword evidence="5" id="KW-0143">Chaperone</keyword>
<dbReference type="Pfam" id="PF01556">
    <property type="entry name" value="DnaJ_C"/>
    <property type="match status" value="1"/>
</dbReference>
<dbReference type="PRINTS" id="PR00625">
    <property type="entry name" value="JDOMAIN"/>
</dbReference>
<dbReference type="InterPro" id="IPR001305">
    <property type="entry name" value="HSP_DnaJ_Cys-rich_dom"/>
</dbReference>
<feature type="zinc finger region" description="CR-type" evidence="6">
    <location>
        <begin position="269"/>
        <end position="347"/>
    </location>
</feature>
<dbReference type="Gene3D" id="2.10.230.10">
    <property type="entry name" value="Heat shock protein DnaJ, cysteine-rich domain"/>
    <property type="match status" value="1"/>
</dbReference>
<keyword evidence="3 6" id="KW-0863">Zinc-finger</keyword>
<dbReference type="NCBIfam" id="NF008035">
    <property type="entry name" value="PRK10767.1"/>
    <property type="match status" value="1"/>
</dbReference>
<evidence type="ECO:0000256" key="2">
    <source>
        <dbReference type="ARBA" id="ARBA00022737"/>
    </source>
</evidence>
<proteinExistence type="inferred from homology"/>
<dbReference type="Pfam" id="PF00684">
    <property type="entry name" value="DnaJ_CXXCXGXG"/>
    <property type="match status" value="1"/>
</dbReference>
<dbReference type="SUPFAM" id="SSF49493">
    <property type="entry name" value="HSP40/DnaJ peptide-binding domain"/>
    <property type="match status" value="2"/>
</dbReference>
<feature type="region of interest" description="Disordered" evidence="7">
    <location>
        <begin position="482"/>
        <end position="502"/>
    </location>
</feature>
<dbReference type="NCBIfam" id="TIGR02349">
    <property type="entry name" value="DnaJ_bact"/>
    <property type="match status" value="1"/>
</dbReference>
<evidence type="ECO:0000256" key="4">
    <source>
        <dbReference type="ARBA" id="ARBA00022833"/>
    </source>
</evidence>
<dbReference type="CDD" id="cd10747">
    <property type="entry name" value="DnaJ_C"/>
    <property type="match status" value="1"/>
</dbReference>
<evidence type="ECO:0000256" key="6">
    <source>
        <dbReference type="PROSITE-ProRule" id="PRU00546"/>
    </source>
</evidence>
<dbReference type="InterPro" id="IPR018253">
    <property type="entry name" value="DnaJ_domain_CS"/>
</dbReference>
<dbReference type="CDD" id="cd10719">
    <property type="entry name" value="DnaJ_zf"/>
    <property type="match status" value="1"/>
</dbReference>
<keyword evidence="4 6" id="KW-0862">Zinc</keyword>
<dbReference type="STRING" id="105231.A0A1Y1I4U3"/>
<dbReference type="AlphaFoldDB" id="A0A1Y1I4U3"/>
<dbReference type="Pfam" id="PF00226">
    <property type="entry name" value="DnaJ"/>
    <property type="match status" value="1"/>
</dbReference>
<dbReference type="SUPFAM" id="SSF57938">
    <property type="entry name" value="DnaJ/Hsp40 cysteine-rich domain"/>
    <property type="match status" value="1"/>
</dbReference>
<dbReference type="PROSITE" id="PS50076">
    <property type="entry name" value="DNAJ_2"/>
    <property type="match status" value="1"/>
</dbReference>
<evidence type="ECO:0000313" key="10">
    <source>
        <dbReference type="EMBL" id="GAQ85965.1"/>
    </source>
</evidence>
<dbReference type="InterPro" id="IPR036410">
    <property type="entry name" value="HSP_DnaJ_Cys-rich_dom_sf"/>
</dbReference>
<dbReference type="PROSITE" id="PS00636">
    <property type="entry name" value="DNAJ_1"/>
    <property type="match status" value="1"/>
</dbReference>
<dbReference type="EMBL" id="DF237212">
    <property type="protein sequence ID" value="GAQ85965.1"/>
    <property type="molecule type" value="Genomic_DNA"/>
</dbReference>
<dbReference type="InterPro" id="IPR001623">
    <property type="entry name" value="DnaJ_domain"/>
</dbReference>
<organism evidence="10 11">
    <name type="scientific">Klebsormidium nitens</name>
    <name type="common">Green alga</name>
    <name type="synonym">Ulothrix nitens</name>
    <dbReference type="NCBI Taxonomy" id="105231"/>
    <lineage>
        <taxon>Eukaryota</taxon>
        <taxon>Viridiplantae</taxon>
        <taxon>Streptophyta</taxon>
        <taxon>Klebsormidiophyceae</taxon>
        <taxon>Klebsormidiales</taxon>
        <taxon>Klebsormidiaceae</taxon>
        <taxon>Klebsormidium</taxon>
    </lineage>
</organism>
<dbReference type="InterPro" id="IPR012724">
    <property type="entry name" value="DnaJ"/>
</dbReference>
<dbReference type="GO" id="GO:0031072">
    <property type="term" value="F:heat shock protein binding"/>
    <property type="evidence" value="ECO:0007669"/>
    <property type="project" value="InterPro"/>
</dbReference>
<dbReference type="SUPFAM" id="SSF46565">
    <property type="entry name" value="Chaperone J-domain"/>
    <property type="match status" value="1"/>
</dbReference>
<evidence type="ECO:0000256" key="3">
    <source>
        <dbReference type="ARBA" id="ARBA00022771"/>
    </source>
</evidence>
<dbReference type="InterPro" id="IPR036869">
    <property type="entry name" value="J_dom_sf"/>
</dbReference>
<dbReference type="GO" id="GO:0009408">
    <property type="term" value="P:response to heat"/>
    <property type="evidence" value="ECO:0007669"/>
    <property type="project" value="InterPro"/>
</dbReference>
<evidence type="ECO:0000259" key="9">
    <source>
        <dbReference type="PROSITE" id="PS51188"/>
    </source>
</evidence>
<name>A0A1Y1I4U3_KLENI</name>
<sequence>MAARLLQPVAARVKLCSDLAKDLRGWIAASQHQVLSTESSVRGPEAHLHTRCGDERDAQCSYEMPTPNRDSGSGRQDGWHRATSGLGGQWRHCSTSGRAFGAPGGVRHFHATGTGVKLAPKKDFYEVLGVKKGASTSELKKAYHKLAKQFHPDINKDDPSASKKFQEVQQAYDVLKDDEKRNMYDQLGPDGFQQAESGGMPGGGFQGGPGMGGFDMGGFGFDFRQGGGGGFEDLFGNMFNMGGRGQRGPIMGPTVQVQITLDFMDAVKGTERDISYEAPARCRTCSGTGLPPGEKPVTCKDCKGSGRIQQGGRGVMMEYLCPTCQGTGTIVKNHCRTCAGEGVELQVKRTRIKIPAGIDTGQEMKLVGQGGEAPGKAPPGDLVVIVAVMEHPVFKRQGYDIHVEASVSMTQAALGAKVRVPTLTGDVLLKVPEGTEAGDQTVMRGKGIKHIRQDRYGNEFVHFHVVTPKKLTSRQRQLLEDLSKEFGEREGDHQSEERAASG</sequence>
<dbReference type="PROSITE" id="PS51188">
    <property type="entry name" value="ZF_CR"/>
    <property type="match status" value="1"/>
</dbReference>
<dbReference type="Gene3D" id="2.60.260.20">
    <property type="entry name" value="Urease metallochaperone UreE, N-terminal domain"/>
    <property type="match status" value="2"/>
</dbReference>
<dbReference type="GO" id="GO:0042026">
    <property type="term" value="P:protein refolding"/>
    <property type="evidence" value="ECO:0000318"/>
    <property type="project" value="GO_Central"/>
</dbReference>
<dbReference type="Proteomes" id="UP000054558">
    <property type="component" value="Unassembled WGS sequence"/>
</dbReference>
<evidence type="ECO:0000313" key="11">
    <source>
        <dbReference type="Proteomes" id="UP000054558"/>
    </source>
</evidence>
<feature type="domain" description="CR-type" evidence="9">
    <location>
        <begin position="269"/>
        <end position="347"/>
    </location>
</feature>
<evidence type="ECO:0000256" key="7">
    <source>
        <dbReference type="SAM" id="MobiDB-lite"/>
    </source>
</evidence>
<dbReference type="SMART" id="SM00271">
    <property type="entry name" value="DnaJ"/>
    <property type="match status" value="1"/>
</dbReference>
<dbReference type="GO" id="GO:0005737">
    <property type="term" value="C:cytoplasm"/>
    <property type="evidence" value="ECO:0000318"/>
    <property type="project" value="GO_Central"/>
</dbReference>
<dbReference type="OrthoDB" id="10256793at2759"/>
<protein>
    <submittedName>
        <fullName evidence="10">Putative DnaJ protein</fullName>
    </submittedName>
</protein>
<evidence type="ECO:0000256" key="1">
    <source>
        <dbReference type="ARBA" id="ARBA00022723"/>
    </source>
</evidence>
<dbReference type="PANTHER" id="PTHR43096:SF52">
    <property type="entry name" value="DNAJ HOMOLOG 1, MITOCHONDRIAL-RELATED"/>
    <property type="match status" value="1"/>
</dbReference>
<keyword evidence="2" id="KW-0677">Repeat</keyword>
<dbReference type="CDD" id="cd06257">
    <property type="entry name" value="DnaJ"/>
    <property type="match status" value="1"/>
</dbReference>
<keyword evidence="1 6" id="KW-0479">Metal-binding</keyword>
<keyword evidence="11" id="KW-1185">Reference proteome</keyword>
<dbReference type="FunFam" id="2.10.230.10:FF:000002">
    <property type="entry name" value="Molecular chaperone DnaJ"/>
    <property type="match status" value="1"/>
</dbReference>
<dbReference type="Gene3D" id="1.10.287.110">
    <property type="entry name" value="DnaJ domain"/>
    <property type="match status" value="1"/>
</dbReference>
<dbReference type="InterPro" id="IPR008971">
    <property type="entry name" value="HSP40/DnaJ_pept-bd"/>
</dbReference>
<dbReference type="GO" id="GO:0051082">
    <property type="term" value="F:unfolded protein binding"/>
    <property type="evidence" value="ECO:0000318"/>
    <property type="project" value="GO_Central"/>
</dbReference>
<gene>
    <name evidence="10" type="ORF">KFL_002630090</name>
</gene>
<dbReference type="GO" id="GO:0005524">
    <property type="term" value="F:ATP binding"/>
    <property type="evidence" value="ECO:0007669"/>
    <property type="project" value="InterPro"/>
</dbReference>
<accession>A0A1Y1I4U3</accession>
<dbReference type="PANTHER" id="PTHR43096">
    <property type="entry name" value="DNAJ HOMOLOG 1, MITOCHONDRIAL-RELATED"/>
    <property type="match status" value="1"/>
</dbReference>
<feature type="domain" description="J" evidence="8">
    <location>
        <begin position="123"/>
        <end position="188"/>
    </location>
</feature>
<dbReference type="FunFam" id="2.60.260.20:FF:000005">
    <property type="entry name" value="Chaperone protein dnaJ 1, mitochondrial"/>
    <property type="match status" value="1"/>
</dbReference>
<evidence type="ECO:0000259" key="8">
    <source>
        <dbReference type="PROSITE" id="PS50076"/>
    </source>
</evidence>
<dbReference type="OMA" id="QDLQYRM"/>
<reference evidence="10 11" key="1">
    <citation type="journal article" date="2014" name="Nat. Commun.">
        <title>Klebsormidium flaccidum genome reveals primary factors for plant terrestrial adaptation.</title>
        <authorList>
            <person name="Hori K."/>
            <person name="Maruyama F."/>
            <person name="Fujisawa T."/>
            <person name="Togashi T."/>
            <person name="Yamamoto N."/>
            <person name="Seo M."/>
            <person name="Sato S."/>
            <person name="Yamada T."/>
            <person name="Mori H."/>
            <person name="Tajima N."/>
            <person name="Moriyama T."/>
            <person name="Ikeuchi M."/>
            <person name="Watanabe M."/>
            <person name="Wada H."/>
            <person name="Kobayashi K."/>
            <person name="Saito M."/>
            <person name="Masuda T."/>
            <person name="Sasaki-Sekimoto Y."/>
            <person name="Mashiguchi K."/>
            <person name="Awai K."/>
            <person name="Shimojima M."/>
            <person name="Masuda S."/>
            <person name="Iwai M."/>
            <person name="Nobusawa T."/>
            <person name="Narise T."/>
            <person name="Kondo S."/>
            <person name="Saito H."/>
            <person name="Sato R."/>
            <person name="Murakawa M."/>
            <person name="Ihara Y."/>
            <person name="Oshima-Yamada Y."/>
            <person name="Ohtaka K."/>
            <person name="Satoh M."/>
            <person name="Sonobe K."/>
            <person name="Ishii M."/>
            <person name="Ohtani R."/>
            <person name="Kanamori-Sato M."/>
            <person name="Honoki R."/>
            <person name="Miyazaki D."/>
            <person name="Mochizuki H."/>
            <person name="Umetsu J."/>
            <person name="Higashi K."/>
            <person name="Shibata D."/>
            <person name="Kamiya Y."/>
            <person name="Sato N."/>
            <person name="Nakamura Y."/>
            <person name="Tabata S."/>
            <person name="Ida S."/>
            <person name="Kurokawa K."/>
            <person name="Ohta H."/>
        </authorList>
    </citation>
    <scope>NUCLEOTIDE SEQUENCE [LARGE SCALE GENOMIC DNA]</scope>
    <source>
        <strain evidence="10 11">NIES-2285</strain>
    </source>
</reference>